<reference evidence="2" key="1">
    <citation type="journal article" date="2020" name="Stud. Mycol.">
        <title>101 Dothideomycetes genomes: a test case for predicting lifestyles and emergence of pathogens.</title>
        <authorList>
            <person name="Haridas S."/>
            <person name="Albert R."/>
            <person name="Binder M."/>
            <person name="Bloem J."/>
            <person name="Labutti K."/>
            <person name="Salamov A."/>
            <person name="Andreopoulos B."/>
            <person name="Baker S."/>
            <person name="Barry K."/>
            <person name="Bills G."/>
            <person name="Bluhm B."/>
            <person name="Cannon C."/>
            <person name="Castanera R."/>
            <person name="Culley D."/>
            <person name="Daum C."/>
            <person name="Ezra D."/>
            <person name="Gonzalez J."/>
            <person name="Henrissat B."/>
            <person name="Kuo A."/>
            <person name="Liang C."/>
            <person name="Lipzen A."/>
            <person name="Lutzoni F."/>
            <person name="Magnuson J."/>
            <person name="Mondo S."/>
            <person name="Nolan M."/>
            <person name="Ohm R."/>
            <person name="Pangilinan J."/>
            <person name="Park H.-J."/>
            <person name="Ramirez L."/>
            <person name="Alfaro M."/>
            <person name="Sun H."/>
            <person name="Tritt A."/>
            <person name="Yoshinaga Y."/>
            <person name="Zwiers L.-H."/>
            <person name="Turgeon B."/>
            <person name="Goodwin S."/>
            <person name="Spatafora J."/>
            <person name="Crous P."/>
            <person name="Grigoriev I."/>
        </authorList>
    </citation>
    <scope>NUCLEOTIDE SEQUENCE</scope>
    <source>
        <strain evidence="2">CBS 279.74</strain>
    </source>
</reference>
<proteinExistence type="predicted"/>
<protein>
    <submittedName>
        <fullName evidence="2">Uncharacterized protein</fullName>
    </submittedName>
</protein>
<name>A0A6G1KFP3_9PLEO</name>
<dbReference type="Proteomes" id="UP000799428">
    <property type="component" value="Unassembled WGS sequence"/>
</dbReference>
<dbReference type="EMBL" id="MU005767">
    <property type="protein sequence ID" value="KAF2711726.1"/>
    <property type="molecule type" value="Genomic_DNA"/>
</dbReference>
<feature type="region of interest" description="Disordered" evidence="1">
    <location>
        <begin position="194"/>
        <end position="253"/>
    </location>
</feature>
<organism evidence="2 3">
    <name type="scientific">Pleomassaria siparia CBS 279.74</name>
    <dbReference type="NCBI Taxonomy" id="1314801"/>
    <lineage>
        <taxon>Eukaryota</taxon>
        <taxon>Fungi</taxon>
        <taxon>Dikarya</taxon>
        <taxon>Ascomycota</taxon>
        <taxon>Pezizomycotina</taxon>
        <taxon>Dothideomycetes</taxon>
        <taxon>Pleosporomycetidae</taxon>
        <taxon>Pleosporales</taxon>
        <taxon>Pleomassariaceae</taxon>
        <taxon>Pleomassaria</taxon>
    </lineage>
</organism>
<sequence length="253" mass="28822">MYILYLMLGRCCCNEGRREVDRPANHGTEPSRAVRTCRRVVVSSSLLSMERKQSVPIHPIHHRPRRERERERALMFCVPPFGTTWMDAHAAIHDNNNNHNNAYFFASLLLQRPPPPPHPQTSDCSRGRRSRTFCFAIDARAIYVRHPGRQAARQAWLSHIPLDGAERKHMSLPRSHGGAGDQRPSGWLFQYSNGRREEEEEEEDDDNDDNDDDDDDNDVACVYRDKQMSASASASARFEASGRPTTSCKGCMS</sequence>
<feature type="region of interest" description="Disordered" evidence="1">
    <location>
        <begin position="169"/>
        <end position="188"/>
    </location>
</feature>
<feature type="compositionally biased region" description="Polar residues" evidence="1">
    <location>
        <begin position="243"/>
        <end position="253"/>
    </location>
</feature>
<dbReference type="AlphaFoldDB" id="A0A6G1KFP3"/>
<evidence type="ECO:0000313" key="2">
    <source>
        <dbReference type="EMBL" id="KAF2711726.1"/>
    </source>
</evidence>
<keyword evidence="3" id="KW-1185">Reference proteome</keyword>
<accession>A0A6G1KFP3</accession>
<evidence type="ECO:0000256" key="1">
    <source>
        <dbReference type="SAM" id="MobiDB-lite"/>
    </source>
</evidence>
<evidence type="ECO:0000313" key="3">
    <source>
        <dbReference type="Proteomes" id="UP000799428"/>
    </source>
</evidence>
<gene>
    <name evidence="2" type="ORF">K504DRAFT_453520</name>
</gene>
<feature type="compositionally biased region" description="Acidic residues" evidence="1">
    <location>
        <begin position="198"/>
        <end position="218"/>
    </location>
</feature>